<evidence type="ECO:0000313" key="2">
    <source>
        <dbReference type="EMBL" id="KAI8035795.1"/>
    </source>
</evidence>
<evidence type="ECO:0000313" key="3">
    <source>
        <dbReference type="Proteomes" id="UP001059596"/>
    </source>
</evidence>
<name>A0A9Q0BLA7_9MUSC</name>
<sequence>IIILIISPFPFPLLIICLLPQKTHGNFSPSIWLTDSDPQEQKLVLLKYFAIPQLQMKFLPYYLILKEQCCLIDL</sequence>
<accession>A0A9Q0BLA7</accession>
<feature type="chain" id="PRO_5040288466" evidence="1">
    <location>
        <begin position="26"/>
        <end position="74"/>
    </location>
</feature>
<feature type="non-terminal residue" evidence="2">
    <location>
        <position position="1"/>
    </location>
</feature>
<dbReference type="AlphaFoldDB" id="A0A9Q0BLA7"/>
<feature type="non-terminal residue" evidence="2">
    <location>
        <position position="74"/>
    </location>
</feature>
<reference evidence="2" key="1">
    <citation type="journal article" date="2023" name="Genome Biol. Evol.">
        <title>Long-read-based Genome Assembly of Drosophila gunungcola Reveals Fewer Chemosensory Genes in Flower-breeding Species.</title>
        <authorList>
            <person name="Negi A."/>
            <person name="Liao B.Y."/>
            <person name="Yeh S.D."/>
        </authorList>
    </citation>
    <scope>NUCLEOTIDE SEQUENCE</scope>
    <source>
        <strain evidence="2">Sukarami</strain>
    </source>
</reference>
<organism evidence="2 3">
    <name type="scientific">Drosophila gunungcola</name>
    <name type="common">fruit fly</name>
    <dbReference type="NCBI Taxonomy" id="103775"/>
    <lineage>
        <taxon>Eukaryota</taxon>
        <taxon>Metazoa</taxon>
        <taxon>Ecdysozoa</taxon>
        <taxon>Arthropoda</taxon>
        <taxon>Hexapoda</taxon>
        <taxon>Insecta</taxon>
        <taxon>Pterygota</taxon>
        <taxon>Neoptera</taxon>
        <taxon>Endopterygota</taxon>
        <taxon>Diptera</taxon>
        <taxon>Brachycera</taxon>
        <taxon>Muscomorpha</taxon>
        <taxon>Ephydroidea</taxon>
        <taxon>Drosophilidae</taxon>
        <taxon>Drosophila</taxon>
        <taxon>Sophophora</taxon>
    </lineage>
</organism>
<gene>
    <name evidence="2" type="ORF">M5D96_011412</name>
</gene>
<keyword evidence="3" id="KW-1185">Reference proteome</keyword>
<protein>
    <submittedName>
        <fullName evidence="2">Uncharacterized protein</fullName>
    </submittedName>
</protein>
<keyword evidence="1" id="KW-0732">Signal</keyword>
<comment type="caution">
    <text evidence="2">The sequence shown here is derived from an EMBL/GenBank/DDBJ whole genome shotgun (WGS) entry which is preliminary data.</text>
</comment>
<dbReference type="EMBL" id="JAMKOV010000030">
    <property type="protein sequence ID" value="KAI8035795.1"/>
    <property type="molecule type" value="Genomic_DNA"/>
</dbReference>
<evidence type="ECO:0000256" key="1">
    <source>
        <dbReference type="SAM" id="SignalP"/>
    </source>
</evidence>
<dbReference type="Proteomes" id="UP001059596">
    <property type="component" value="Unassembled WGS sequence"/>
</dbReference>
<proteinExistence type="predicted"/>
<feature type="signal peptide" evidence="1">
    <location>
        <begin position="1"/>
        <end position="25"/>
    </location>
</feature>